<sequence length="120" mass="12718">MDLVKDTIDAASSVEGSSSGSFATKFIYFGTPDQYCTRRLMCMSCHLRAGSPAVLIIGANETAPSSLPCTTCQRNHLRTEYGSPASPESTYMIVYGIVCPAWACVRGPVPDTAPVSVAFG</sequence>
<organism evidence="1 2">
    <name type="scientific">Phanerochaete sordida</name>
    <dbReference type="NCBI Taxonomy" id="48140"/>
    <lineage>
        <taxon>Eukaryota</taxon>
        <taxon>Fungi</taxon>
        <taxon>Dikarya</taxon>
        <taxon>Basidiomycota</taxon>
        <taxon>Agaricomycotina</taxon>
        <taxon>Agaricomycetes</taxon>
        <taxon>Polyporales</taxon>
        <taxon>Phanerochaetaceae</taxon>
        <taxon>Phanerochaete</taxon>
    </lineage>
</organism>
<name>A0A9P3GM63_9APHY</name>
<evidence type="ECO:0000313" key="1">
    <source>
        <dbReference type="EMBL" id="GJE97306.1"/>
    </source>
</evidence>
<evidence type="ECO:0000313" key="2">
    <source>
        <dbReference type="Proteomes" id="UP000703269"/>
    </source>
</evidence>
<proteinExistence type="predicted"/>
<dbReference type="EMBL" id="BPQB01000070">
    <property type="protein sequence ID" value="GJE97306.1"/>
    <property type="molecule type" value="Genomic_DNA"/>
</dbReference>
<dbReference type="Proteomes" id="UP000703269">
    <property type="component" value="Unassembled WGS sequence"/>
</dbReference>
<gene>
    <name evidence="1" type="ORF">PsYK624_135220</name>
</gene>
<dbReference type="AlphaFoldDB" id="A0A9P3GM63"/>
<comment type="caution">
    <text evidence="1">The sequence shown here is derived from an EMBL/GenBank/DDBJ whole genome shotgun (WGS) entry which is preliminary data.</text>
</comment>
<protein>
    <submittedName>
        <fullName evidence="1">Uncharacterized protein</fullName>
    </submittedName>
</protein>
<accession>A0A9P3GM63</accession>
<keyword evidence="2" id="KW-1185">Reference proteome</keyword>
<reference evidence="1 2" key="1">
    <citation type="submission" date="2021-08" db="EMBL/GenBank/DDBJ databases">
        <title>Draft Genome Sequence of Phanerochaete sordida strain YK-624.</title>
        <authorList>
            <person name="Mori T."/>
            <person name="Dohra H."/>
            <person name="Suzuki T."/>
            <person name="Kawagishi H."/>
            <person name="Hirai H."/>
        </authorList>
    </citation>
    <scope>NUCLEOTIDE SEQUENCE [LARGE SCALE GENOMIC DNA]</scope>
    <source>
        <strain evidence="1 2">YK-624</strain>
    </source>
</reference>